<sequence length="120" mass="14185">MEELTRQEEEVMLHVWKFDSCTVKQVLEEMDDPKPPYTTLASIFSKLKHKAYLTARQSGLTYIYKPKIKKSEYKKAYMTKFVGNYFKDSFQEMVSFFAKEHKISPDDLKDIIAEIEKGKE</sequence>
<dbReference type="GO" id="GO:0045892">
    <property type="term" value="P:negative regulation of DNA-templated transcription"/>
    <property type="evidence" value="ECO:0007669"/>
    <property type="project" value="InterPro"/>
</dbReference>
<keyword evidence="4" id="KW-0804">Transcription</keyword>
<evidence type="ECO:0000256" key="4">
    <source>
        <dbReference type="ARBA" id="ARBA00023163"/>
    </source>
</evidence>
<dbReference type="EMBL" id="LRQG01000092">
    <property type="protein sequence ID" value="KXA39561.1"/>
    <property type="molecule type" value="Genomic_DNA"/>
</dbReference>
<dbReference type="SUPFAM" id="SSF46785">
    <property type="entry name" value="Winged helix' DNA-binding domain"/>
    <property type="match status" value="1"/>
</dbReference>
<keyword evidence="3" id="KW-0238">DNA-binding</keyword>
<dbReference type="InterPro" id="IPR036388">
    <property type="entry name" value="WH-like_DNA-bd_sf"/>
</dbReference>
<evidence type="ECO:0000256" key="1">
    <source>
        <dbReference type="ARBA" id="ARBA00011046"/>
    </source>
</evidence>
<dbReference type="Gene3D" id="1.10.4040.10">
    <property type="entry name" value="Penicillinase repressor domain"/>
    <property type="match status" value="1"/>
</dbReference>
<dbReference type="PATRIC" id="fig|28128.5.peg.1423"/>
<gene>
    <name evidence="5" type="ORF">HMPREF3226_01397</name>
</gene>
<dbReference type="STRING" id="28128.HMPREF3226_01397"/>
<dbReference type="RefSeq" id="WP_025875644.1">
    <property type="nucleotide sequence ID" value="NZ_BAAAXP010000027.1"/>
</dbReference>
<proteinExistence type="inferred from homology"/>
<evidence type="ECO:0000256" key="3">
    <source>
        <dbReference type="ARBA" id="ARBA00023125"/>
    </source>
</evidence>
<name>A0A133Q9I6_9BACT</name>
<dbReference type="Gene3D" id="1.10.10.10">
    <property type="entry name" value="Winged helix-like DNA-binding domain superfamily/Winged helix DNA-binding domain"/>
    <property type="match status" value="1"/>
</dbReference>
<evidence type="ECO:0000313" key="5">
    <source>
        <dbReference type="EMBL" id="KXA39561.1"/>
    </source>
</evidence>
<comment type="similarity">
    <text evidence="1">Belongs to the BlaI transcriptional regulatory family.</text>
</comment>
<dbReference type="InterPro" id="IPR036390">
    <property type="entry name" value="WH_DNA-bd_sf"/>
</dbReference>
<keyword evidence="6" id="KW-1185">Reference proteome</keyword>
<dbReference type="Pfam" id="PF03965">
    <property type="entry name" value="Penicillinase_R"/>
    <property type="match status" value="1"/>
</dbReference>
<dbReference type="InterPro" id="IPR005650">
    <property type="entry name" value="BlaI_family"/>
</dbReference>
<dbReference type="PIRSF" id="PIRSF019455">
    <property type="entry name" value="CopR_AtkY"/>
    <property type="match status" value="1"/>
</dbReference>
<evidence type="ECO:0000256" key="2">
    <source>
        <dbReference type="ARBA" id="ARBA00023015"/>
    </source>
</evidence>
<evidence type="ECO:0000313" key="6">
    <source>
        <dbReference type="Proteomes" id="UP000070533"/>
    </source>
</evidence>
<accession>A0A133Q9I6</accession>
<organism evidence="5 6">
    <name type="scientific">Prevotella corporis</name>
    <dbReference type="NCBI Taxonomy" id="28128"/>
    <lineage>
        <taxon>Bacteria</taxon>
        <taxon>Pseudomonadati</taxon>
        <taxon>Bacteroidota</taxon>
        <taxon>Bacteroidia</taxon>
        <taxon>Bacteroidales</taxon>
        <taxon>Prevotellaceae</taxon>
        <taxon>Prevotella</taxon>
    </lineage>
</organism>
<dbReference type="GO" id="GO:0003677">
    <property type="term" value="F:DNA binding"/>
    <property type="evidence" value="ECO:0007669"/>
    <property type="project" value="UniProtKB-KW"/>
</dbReference>
<dbReference type="Proteomes" id="UP000070533">
    <property type="component" value="Unassembled WGS sequence"/>
</dbReference>
<dbReference type="eggNOG" id="COG3682">
    <property type="taxonomic scope" value="Bacteria"/>
</dbReference>
<comment type="caution">
    <text evidence="5">The sequence shown here is derived from an EMBL/GenBank/DDBJ whole genome shotgun (WGS) entry which is preliminary data.</text>
</comment>
<keyword evidence="2" id="KW-0805">Transcription regulation</keyword>
<dbReference type="AlphaFoldDB" id="A0A133Q9I6"/>
<dbReference type="OrthoDB" id="1098508at2"/>
<reference evidence="6" key="1">
    <citation type="submission" date="2016-01" db="EMBL/GenBank/DDBJ databases">
        <authorList>
            <person name="Mitreva M."/>
            <person name="Pepin K.H."/>
            <person name="Mihindukulasuriya K.A."/>
            <person name="Fulton R."/>
            <person name="Fronick C."/>
            <person name="O'Laughlin M."/>
            <person name="Miner T."/>
            <person name="Herter B."/>
            <person name="Rosa B.A."/>
            <person name="Cordes M."/>
            <person name="Tomlinson C."/>
            <person name="Wollam A."/>
            <person name="Palsikar V.B."/>
            <person name="Mardis E.R."/>
            <person name="Wilson R.K."/>
        </authorList>
    </citation>
    <scope>NUCLEOTIDE SEQUENCE [LARGE SCALE GENOMIC DNA]</scope>
    <source>
        <strain evidence="6">MJR7716</strain>
    </source>
</reference>
<protein>
    <submittedName>
        <fullName evidence="5">Transcriptional regulator, BlaI/MecI/CopY family</fullName>
    </submittedName>
</protein>